<dbReference type="PANTHER" id="PTHR46580">
    <property type="entry name" value="SENSOR KINASE-RELATED"/>
    <property type="match status" value="1"/>
</dbReference>
<feature type="chain" id="PRO_5015404915" evidence="2">
    <location>
        <begin position="21"/>
        <end position="516"/>
    </location>
</feature>
<dbReference type="RefSeq" id="WP_106393152.1">
    <property type="nucleotide sequence ID" value="NZ_PVNK01000168.1"/>
</dbReference>
<dbReference type="InterPro" id="IPR002172">
    <property type="entry name" value="LDrepeatLR_classA_rpt"/>
</dbReference>
<dbReference type="SMART" id="SM00192">
    <property type="entry name" value="LDLa"/>
    <property type="match status" value="2"/>
</dbReference>
<dbReference type="EMBL" id="PVNK01000168">
    <property type="protein sequence ID" value="PRP95544.1"/>
    <property type="molecule type" value="Genomic_DNA"/>
</dbReference>
<dbReference type="SUPFAM" id="SSF57424">
    <property type="entry name" value="LDL receptor-like module"/>
    <property type="match status" value="2"/>
</dbReference>
<dbReference type="Proteomes" id="UP000237968">
    <property type="component" value="Unassembled WGS sequence"/>
</dbReference>
<keyword evidence="2" id="KW-0732">Signal</keyword>
<dbReference type="PROSITE" id="PS51257">
    <property type="entry name" value="PROKAR_LIPOPROTEIN"/>
    <property type="match status" value="1"/>
</dbReference>
<keyword evidence="1" id="KW-1015">Disulfide bond</keyword>
<sequence length="516" mass="53414">MSPKHSLLLLAALASFTVGACFNGLESEGLPCDDDSQCGPSLGCVNNYCGGSFLCADGSLVDALNACDSEFDCPDESDEDFELCFGGEGQAFTCEDGRMIPVELVCNDAPDCLDGGDESPSLCAGVGVNQCEASPDGELGYELGPSHDGVEMPTKVEAVQLVGPPLDDLLVASDNGAVIKIVSFNPVDGSTQDTLLNGPNSFDGRTVVAWELGDVNGDGQLDVVVATVGDSVAFYVFENLAPAEPAPFGAPAILPDALAPEIRSMKLGRLNGDASLDIVVIVDGAVMNGQIYAGLGDASAPPDDSYFAPVLTGTPALDYDTFFDAAMADIDGNGFDDLLVSGLVGGAAKIWIVERSGEDPVNWDEPVEMILPSPANEIALARFGPMAPNPDLAVLDSSSGRIRPFLNEDGVFKPGQAVELDGAQFSGLTLADMNCDGLTDFLFNVANPAEVRVMLGNGMGQLADDPIVFSSEGTPRGGLAVTQSDSDTTPDIASAIDGGPDLTPQVRLLQTEALLQ</sequence>
<comment type="caution">
    <text evidence="3">The sequence shown here is derived from an EMBL/GenBank/DDBJ whole genome shotgun (WGS) entry which is preliminary data.</text>
</comment>
<organism evidence="3 4">
    <name type="scientific">Enhygromyxa salina</name>
    <dbReference type="NCBI Taxonomy" id="215803"/>
    <lineage>
        <taxon>Bacteria</taxon>
        <taxon>Pseudomonadati</taxon>
        <taxon>Myxococcota</taxon>
        <taxon>Polyangia</taxon>
        <taxon>Nannocystales</taxon>
        <taxon>Nannocystaceae</taxon>
        <taxon>Enhygromyxa</taxon>
    </lineage>
</organism>
<gene>
    <name evidence="3" type="ORF">ENSA5_38270</name>
</gene>
<dbReference type="Pfam" id="PF00057">
    <property type="entry name" value="Ldl_recept_a"/>
    <property type="match status" value="1"/>
</dbReference>
<dbReference type="SUPFAM" id="SSF69318">
    <property type="entry name" value="Integrin alpha N-terminal domain"/>
    <property type="match status" value="1"/>
</dbReference>
<reference evidence="3 4" key="1">
    <citation type="submission" date="2018-03" db="EMBL/GenBank/DDBJ databases">
        <title>Draft Genome Sequences of the Obligatory Marine Myxobacteria Enhygromyxa salina SWB005.</title>
        <authorList>
            <person name="Poehlein A."/>
            <person name="Moghaddam J.A."/>
            <person name="Harms H."/>
            <person name="Alanjari M."/>
            <person name="Koenig G.M."/>
            <person name="Daniel R."/>
            <person name="Schaeberle T.F."/>
        </authorList>
    </citation>
    <scope>NUCLEOTIDE SEQUENCE [LARGE SCALE GENOMIC DNA]</scope>
    <source>
        <strain evidence="3 4">SWB005</strain>
    </source>
</reference>
<accession>A0A2S9XRQ5</accession>
<dbReference type="PANTHER" id="PTHR46580:SF4">
    <property type="entry name" value="ATP_GTP-BINDING PROTEIN"/>
    <property type="match status" value="1"/>
</dbReference>
<proteinExistence type="predicted"/>
<dbReference type="InterPro" id="IPR028994">
    <property type="entry name" value="Integrin_alpha_N"/>
</dbReference>
<dbReference type="PROSITE" id="PS50068">
    <property type="entry name" value="LDLRA_2"/>
    <property type="match status" value="2"/>
</dbReference>
<feature type="signal peptide" evidence="2">
    <location>
        <begin position="1"/>
        <end position="20"/>
    </location>
</feature>
<evidence type="ECO:0000313" key="4">
    <source>
        <dbReference type="Proteomes" id="UP000237968"/>
    </source>
</evidence>
<name>A0A2S9XRQ5_9BACT</name>
<dbReference type="Gene3D" id="2.130.10.130">
    <property type="entry name" value="Integrin alpha, N-terminal"/>
    <property type="match status" value="2"/>
</dbReference>
<protein>
    <submittedName>
        <fullName evidence="3">FG-GAP repeat protein</fullName>
    </submittedName>
</protein>
<dbReference type="AlphaFoldDB" id="A0A2S9XRQ5"/>
<evidence type="ECO:0000313" key="3">
    <source>
        <dbReference type="EMBL" id="PRP95544.1"/>
    </source>
</evidence>
<dbReference type="OrthoDB" id="5505047at2"/>
<evidence type="ECO:0000256" key="2">
    <source>
        <dbReference type="SAM" id="SignalP"/>
    </source>
</evidence>
<dbReference type="CDD" id="cd00112">
    <property type="entry name" value="LDLa"/>
    <property type="match status" value="2"/>
</dbReference>
<dbReference type="PRINTS" id="PR00261">
    <property type="entry name" value="LDLRECEPTOR"/>
</dbReference>
<keyword evidence="4" id="KW-1185">Reference proteome</keyword>
<evidence type="ECO:0000256" key="1">
    <source>
        <dbReference type="ARBA" id="ARBA00023157"/>
    </source>
</evidence>
<dbReference type="InterPro" id="IPR036055">
    <property type="entry name" value="LDL_receptor-like_sf"/>
</dbReference>
<dbReference type="Gene3D" id="4.10.400.10">
    <property type="entry name" value="Low-density Lipoprotein Receptor"/>
    <property type="match status" value="1"/>
</dbReference>